<dbReference type="Pfam" id="PF10545">
    <property type="entry name" value="MADF_DNA_bdg"/>
    <property type="match status" value="1"/>
</dbReference>
<evidence type="ECO:0000259" key="3">
    <source>
        <dbReference type="PROSITE" id="PS51031"/>
    </source>
</evidence>
<dbReference type="PROSITE" id="PS51031">
    <property type="entry name" value="BESS"/>
    <property type="match status" value="1"/>
</dbReference>
<dbReference type="PANTHER" id="PTHR12243:SF67">
    <property type="entry name" value="COREPRESSOR OF PANGOLIN, ISOFORM A-RELATED"/>
    <property type="match status" value="1"/>
</dbReference>
<dbReference type="AlphaFoldDB" id="A0AA88KTE8"/>
<dbReference type="PANTHER" id="PTHR12243">
    <property type="entry name" value="MADF DOMAIN TRANSCRIPTION FACTOR"/>
    <property type="match status" value="1"/>
</dbReference>
<dbReference type="InterPro" id="IPR004210">
    <property type="entry name" value="BESS_motif"/>
</dbReference>
<feature type="domain" description="BESS" evidence="3">
    <location>
        <begin position="419"/>
        <end position="458"/>
    </location>
</feature>
<feature type="domain" description="MADF" evidence="2">
    <location>
        <begin position="10"/>
        <end position="112"/>
    </location>
</feature>
<dbReference type="PROSITE" id="PS51029">
    <property type="entry name" value="MADF"/>
    <property type="match status" value="1"/>
</dbReference>
<dbReference type="GO" id="GO:0005634">
    <property type="term" value="C:nucleus"/>
    <property type="evidence" value="ECO:0007669"/>
    <property type="project" value="UniProtKB-SubCell"/>
</dbReference>
<comment type="caution">
    <text evidence="4">The sequence shown here is derived from an EMBL/GenBank/DDBJ whole genome shotgun (WGS) entry which is preliminary data.</text>
</comment>
<comment type="subcellular location">
    <subcellularLocation>
        <location evidence="1">Nucleus</location>
    </subcellularLocation>
</comment>
<dbReference type="SMART" id="SM00595">
    <property type="entry name" value="MADF"/>
    <property type="match status" value="1"/>
</dbReference>
<evidence type="ECO:0000256" key="1">
    <source>
        <dbReference type="PROSITE-ProRule" id="PRU00371"/>
    </source>
</evidence>
<dbReference type="InterPro" id="IPR039353">
    <property type="entry name" value="TF_Adf1"/>
</dbReference>
<accession>A0AA88KTE8</accession>
<dbReference type="GO" id="GO:0006357">
    <property type="term" value="P:regulation of transcription by RNA polymerase II"/>
    <property type="evidence" value="ECO:0007669"/>
    <property type="project" value="TreeGrafter"/>
</dbReference>
<dbReference type="Pfam" id="PF02944">
    <property type="entry name" value="BESS"/>
    <property type="match status" value="1"/>
</dbReference>
<keyword evidence="5" id="KW-1185">Reference proteome</keyword>
<dbReference type="GO" id="GO:0003677">
    <property type="term" value="F:DNA binding"/>
    <property type="evidence" value="ECO:0007669"/>
    <property type="project" value="InterPro"/>
</dbReference>
<organism evidence="4 5">
    <name type="scientific">Artemia franciscana</name>
    <name type="common">Brine shrimp</name>
    <name type="synonym">Artemia sanfranciscana</name>
    <dbReference type="NCBI Taxonomy" id="6661"/>
    <lineage>
        <taxon>Eukaryota</taxon>
        <taxon>Metazoa</taxon>
        <taxon>Ecdysozoa</taxon>
        <taxon>Arthropoda</taxon>
        <taxon>Crustacea</taxon>
        <taxon>Branchiopoda</taxon>
        <taxon>Anostraca</taxon>
        <taxon>Artemiidae</taxon>
        <taxon>Artemia</taxon>
    </lineage>
</organism>
<evidence type="ECO:0000259" key="2">
    <source>
        <dbReference type="PROSITE" id="PS51029"/>
    </source>
</evidence>
<evidence type="ECO:0000313" key="4">
    <source>
        <dbReference type="EMBL" id="KAK2705988.1"/>
    </source>
</evidence>
<protein>
    <recommendedName>
        <fullName evidence="6">MADF domain-containing protein</fullName>
    </recommendedName>
</protein>
<dbReference type="EMBL" id="JAVRJZ010000020">
    <property type="protein sequence ID" value="KAK2705988.1"/>
    <property type="molecule type" value="Genomic_DNA"/>
</dbReference>
<dbReference type="Proteomes" id="UP001187531">
    <property type="component" value="Unassembled WGS sequence"/>
</dbReference>
<evidence type="ECO:0008006" key="6">
    <source>
        <dbReference type="Google" id="ProtNLM"/>
    </source>
</evidence>
<reference evidence="4" key="1">
    <citation type="submission" date="2023-07" db="EMBL/GenBank/DDBJ databases">
        <title>Chromosome-level genome assembly of Artemia franciscana.</title>
        <authorList>
            <person name="Jo E."/>
        </authorList>
    </citation>
    <scope>NUCLEOTIDE SEQUENCE</scope>
    <source>
        <tissue evidence="4">Whole body</tissue>
    </source>
</reference>
<sequence length="467" mass="54030">MVREIFSIDNMISEVSKRPALWNKHHIDNSNKGVREELWREICSALFPNWEYFDLREKLSRGEQVQKKWRNLKDCFRREIKQQMSSMYGSGNKLKRKYVHFDQLSFLLPVIDDKFANESFDSPSPSIHERDEECSSTLIKNEHLDEYSPDENDTEDILTQNNTDCEISHLEVTQSNGITGQASRSNCERDGEFLRALGERGAAEGVSPQIMKNNVCHENLRFEAAESNEREWAISPEEGSRSLMEIGLVEGASAYMIKDTVDHKFMRPEATGSNERKREASRSIFNGEGRGPRVERWLGAKNNLRFEATVSSDKKQQERQCNFGNDGEAYRKLLESGDIKITSEQNYKKMIMDKIKRNNKKFILNNRLKNQDLFSNDESDREDSNAELETRLNVKDVMRSRGYENNRLNISSDSKREEIDEDKYFLLSLLPALRSLPVHQKFDVKMGFLQILQQATCTSADSKSSSQ</sequence>
<proteinExistence type="predicted"/>
<dbReference type="GO" id="GO:0005667">
    <property type="term" value="C:transcription regulator complex"/>
    <property type="evidence" value="ECO:0007669"/>
    <property type="project" value="TreeGrafter"/>
</dbReference>
<name>A0AA88KTE8_ARTSF</name>
<evidence type="ECO:0000313" key="5">
    <source>
        <dbReference type="Proteomes" id="UP001187531"/>
    </source>
</evidence>
<keyword evidence="1" id="KW-0539">Nucleus</keyword>
<gene>
    <name evidence="4" type="ORF">QYM36_016120</name>
</gene>
<dbReference type="InterPro" id="IPR006578">
    <property type="entry name" value="MADF-dom"/>
</dbReference>